<feature type="domain" description="TPX2 C-terminal" evidence="8">
    <location>
        <begin position="396"/>
        <end position="465"/>
    </location>
</feature>
<reference evidence="9 10" key="1">
    <citation type="submission" date="2017-09" db="EMBL/GenBank/DDBJ databases">
        <title>WGS assembly of Aquilegia coerulea Goldsmith.</title>
        <authorList>
            <person name="Hodges S."/>
            <person name="Kramer E."/>
            <person name="Nordborg M."/>
            <person name="Tomkins J."/>
            <person name="Borevitz J."/>
            <person name="Derieg N."/>
            <person name="Yan J."/>
            <person name="Mihaltcheva S."/>
            <person name="Hayes R.D."/>
            <person name="Rokhsar D."/>
        </authorList>
    </citation>
    <scope>NUCLEOTIDE SEQUENCE [LARGE SCALE GENOMIC DNA]</scope>
    <source>
        <strain evidence="10">cv. Goldsmith</strain>
    </source>
</reference>
<evidence type="ECO:0000256" key="2">
    <source>
        <dbReference type="ARBA" id="ARBA00005885"/>
    </source>
</evidence>
<feature type="region of interest" description="Disordered" evidence="7">
    <location>
        <begin position="314"/>
        <end position="338"/>
    </location>
</feature>
<proteinExistence type="inferred from homology"/>
<dbReference type="InParanoid" id="A0A2G5E6X8"/>
<evidence type="ECO:0000256" key="4">
    <source>
        <dbReference type="ARBA" id="ARBA00022701"/>
    </source>
</evidence>
<dbReference type="InterPro" id="IPR044216">
    <property type="entry name" value="WDL7"/>
</dbReference>
<organism evidence="9 10">
    <name type="scientific">Aquilegia coerulea</name>
    <name type="common">Rocky mountain columbine</name>
    <dbReference type="NCBI Taxonomy" id="218851"/>
    <lineage>
        <taxon>Eukaryota</taxon>
        <taxon>Viridiplantae</taxon>
        <taxon>Streptophyta</taxon>
        <taxon>Embryophyta</taxon>
        <taxon>Tracheophyta</taxon>
        <taxon>Spermatophyta</taxon>
        <taxon>Magnoliopsida</taxon>
        <taxon>Ranunculales</taxon>
        <taxon>Ranunculaceae</taxon>
        <taxon>Thalictroideae</taxon>
        <taxon>Aquilegia</taxon>
    </lineage>
</organism>
<accession>A0A2G5E6X8</accession>
<evidence type="ECO:0000256" key="5">
    <source>
        <dbReference type="ARBA" id="ARBA00023212"/>
    </source>
</evidence>
<evidence type="ECO:0000256" key="3">
    <source>
        <dbReference type="ARBA" id="ARBA00022490"/>
    </source>
</evidence>
<evidence type="ECO:0000256" key="7">
    <source>
        <dbReference type="SAM" id="MobiDB-lite"/>
    </source>
</evidence>
<sequence>MGESTCLMQTFSHSSDTFHEPQEGNPLHALGDSISFGRFMSEPLAWEKWSSFNNNRYLEEVEKYSTPGSVAQKKAYFEAHYKKIAAQKAAAALEEQKLASNYNVEPETENGVGDGALGYQVETNKPREGEVSISDAGFSIDACGSETNCDTVEFDSNVVDVDPVTEIQTVEDSPVPSKSPDQHEESENKLTNKVEINTTLKSDKLPSRENSSANQESVAMKMKPIASSSKALLKTRASKLPSSPTRLKTPVKPRKEINSNVDCKKTTMDIVDKTRTTPASLYMSINSIPSPAGETNKIGTPILHKTRDARVAVSTKAHKDGPIPLRTPARASGNGVRKLLPVTPCPDITRTKVLREQTTTPSRRKDVKCQSLCADHSKSSSLFGDKASRCSVSSSFSLRSEERAAKRKEYYQKLEEELKEKEAQKMQLEANSMEKAENELRKLRQNLGFKAKPMPDFYHEAQEAKPQIKKIPVTRPRSPKLGRKPSSSISHDTSSLPPKKSSVKSEGSKQGVDKASRTPTHFVTRTLNKNAHENASPNIQS</sequence>
<feature type="compositionally biased region" description="Polar residues" evidence="7">
    <location>
        <begin position="208"/>
        <end position="217"/>
    </location>
</feature>
<gene>
    <name evidence="9" type="ORF">AQUCO_01100343v1</name>
</gene>
<keyword evidence="3" id="KW-0963">Cytoplasm</keyword>
<keyword evidence="5" id="KW-0206">Cytoskeleton</keyword>
<dbReference type="Proteomes" id="UP000230069">
    <property type="component" value="Unassembled WGS sequence"/>
</dbReference>
<evidence type="ECO:0000256" key="1">
    <source>
        <dbReference type="ARBA" id="ARBA00004245"/>
    </source>
</evidence>
<keyword evidence="10" id="KW-1185">Reference proteome</keyword>
<feature type="compositionally biased region" description="Polar residues" evidence="7">
    <location>
        <begin position="517"/>
        <end position="541"/>
    </location>
</feature>
<comment type="subcellular location">
    <subcellularLocation>
        <location evidence="1">Cytoplasm</location>
        <location evidence="1">Cytoskeleton</location>
    </subcellularLocation>
</comment>
<comment type="similarity">
    <text evidence="2">Belongs to the TPX2 family.</text>
</comment>
<dbReference type="OrthoDB" id="621651at2759"/>
<feature type="compositionally biased region" description="Basic and acidic residues" evidence="7">
    <location>
        <begin position="180"/>
        <end position="192"/>
    </location>
</feature>
<feature type="coiled-coil region" evidence="6">
    <location>
        <begin position="404"/>
        <end position="446"/>
    </location>
</feature>
<dbReference type="FunCoup" id="A0A2G5E6X8">
    <property type="interactions" value="236"/>
</dbReference>
<dbReference type="PANTHER" id="PTHR47067:SF7">
    <property type="entry name" value="TPX2 (TARGETING PROTEIN FOR XKLP2) PROTEIN FAMILY"/>
    <property type="match status" value="1"/>
</dbReference>
<evidence type="ECO:0000313" key="9">
    <source>
        <dbReference type="EMBL" id="PIA51441.1"/>
    </source>
</evidence>
<evidence type="ECO:0000256" key="6">
    <source>
        <dbReference type="SAM" id="Coils"/>
    </source>
</evidence>
<dbReference type="InterPro" id="IPR027329">
    <property type="entry name" value="TPX2_C"/>
</dbReference>
<protein>
    <recommendedName>
        <fullName evidence="8">TPX2 C-terminal domain-containing protein</fullName>
    </recommendedName>
</protein>
<dbReference type="STRING" id="218851.A0A2G5E6X8"/>
<evidence type="ECO:0000259" key="8">
    <source>
        <dbReference type="Pfam" id="PF06886"/>
    </source>
</evidence>
<dbReference type="GO" id="GO:0005874">
    <property type="term" value="C:microtubule"/>
    <property type="evidence" value="ECO:0007669"/>
    <property type="project" value="UniProtKB-KW"/>
</dbReference>
<dbReference type="EMBL" id="KZ305028">
    <property type="protein sequence ID" value="PIA51441.1"/>
    <property type="molecule type" value="Genomic_DNA"/>
</dbReference>
<dbReference type="AlphaFoldDB" id="A0A2G5E6X8"/>
<feature type="region of interest" description="Disordered" evidence="7">
    <location>
        <begin position="166"/>
        <end position="253"/>
    </location>
</feature>
<evidence type="ECO:0000313" key="10">
    <source>
        <dbReference type="Proteomes" id="UP000230069"/>
    </source>
</evidence>
<dbReference type="Pfam" id="PF06886">
    <property type="entry name" value="TPX2"/>
    <property type="match status" value="1"/>
</dbReference>
<keyword evidence="4" id="KW-0493">Microtubule</keyword>
<keyword evidence="6" id="KW-0175">Coiled coil</keyword>
<name>A0A2G5E6X8_AQUCA</name>
<feature type="region of interest" description="Disordered" evidence="7">
    <location>
        <begin position="456"/>
        <end position="541"/>
    </location>
</feature>
<dbReference type="PANTHER" id="PTHR47067">
    <property type="entry name" value="TPX2 (TARGETING PROTEIN FOR XKLP2) PROTEIN FAMILY-RELATED"/>
    <property type="match status" value="1"/>
</dbReference>